<evidence type="ECO:0000256" key="2">
    <source>
        <dbReference type="ARBA" id="ARBA00007375"/>
    </source>
</evidence>
<dbReference type="Proteomes" id="UP000319383">
    <property type="component" value="Chromosome"/>
</dbReference>
<proteinExistence type="inferred from homology"/>
<dbReference type="RefSeq" id="WP_197534682.1">
    <property type="nucleotide sequence ID" value="NZ_CP036276.1"/>
</dbReference>
<feature type="transmembrane region" description="Helical" evidence="6">
    <location>
        <begin position="237"/>
        <end position="258"/>
    </location>
</feature>
<comment type="subcellular location">
    <subcellularLocation>
        <location evidence="1">Membrane</location>
        <topology evidence="1">Multi-pass membrane protein</topology>
    </subcellularLocation>
</comment>
<evidence type="ECO:0000313" key="7">
    <source>
        <dbReference type="EMBL" id="QDU42735.1"/>
    </source>
</evidence>
<organism evidence="7 8">
    <name type="scientific">Symmachiella dynata</name>
    <dbReference type="NCBI Taxonomy" id="2527995"/>
    <lineage>
        <taxon>Bacteria</taxon>
        <taxon>Pseudomonadati</taxon>
        <taxon>Planctomycetota</taxon>
        <taxon>Planctomycetia</taxon>
        <taxon>Planctomycetales</taxon>
        <taxon>Planctomycetaceae</taxon>
        <taxon>Symmachiella</taxon>
    </lineage>
</organism>
<name>A0A517ZJS3_9PLAN</name>
<dbReference type="InterPro" id="IPR012506">
    <property type="entry name" value="TMEM86B-like"/>
</dbReference>
<dbReference type="PANTHER" id="PTHR31885:SF6">
    <property type="entry name" value="GH04784P"/>
    <property type="match status" value="1"/>
</dbReference>
<dbReference type="KEGG" id="sdyn:Mal52_12020"/>
<feature type="transmembrane region" description="Helical" evidence="6">
    <location>
        <begin position="22"/>
        <end position="40"/>
    </location>
</feature>
<dbReference type="Pfam" id="PF07947">
    <property type="entry name" value="YhhN"/>
    <property type="match status" value="1"/>
</dbReference>
<gene>
    <name evidence="7" type="ORF">Mal52_12020</name>
</gene>
<evidence type="ECO:0000256" key="4">
    <source>
        <dbReference type="ARBA" id="ARBA00022989"/>
    </source>
</evidence>
<feature type="transmembrane region" description="Helical" evidence="6">
    <location>
        <begin position="52"/>
        <end position="69"/>
    </location>
</feature>
<reference evidence="7 8" key="1">
    <citation type="submission" date="2019-02" db="EMBL/GenBank/DDBJ databases">
        <title>Deep-cultivation of Planctomycetes and their phenomic and genomic characterization uncovers novel biology.</title>
        <authorList>
            <person name="Wiegand S."/>
            <person name="Jogler M."/>
            <person name="Boedeker C."/>
            <person name="Pinto D."/>
            <person name="Vollmers J."/>
            <person name="Rivas-Marin E."/>
            <person name="Kohn T."/>
            <person name="Peeters S.H."/>
            <person name="Heuer A."/>
            <person name="Rast P."/>
            <person name="Oberbeckmann S."/>
            <person name="Bunk B."/>
            <person name="Jeske O."/>
            <person name="Meyerdierks A."/>
            <person name="Storesund J.E."/>
            <person name="Kallscheuer N."/>
            <person name="Luecker S."/>
            <person name="Lage O.M."/>
            <person name="Pohl T."/>
            <person name="Merkel B.J."/>
            <person name="Hornburger P."/>
            <person name="Mueller R.-W."/>
            <person name="Bruemmer F."/>
            <person name="Labrenz M."/>
            <person name="Spormann A.M."/>
            <person name="Op den Camp H."/>
            <person name="Overmann J."/>
            <person name="Amann R."/>
            <person name="Jetten M.S.M."/>
            <person name="Mascher T."/>
            <person name="Medema M.H."/>
            <person name="Devos D.P."/>
            <person name="Kaster A.-K."/>
            <person name="Ovreas L."/>
            <person name="Rohde M."/>
            <person name="Galperin M.Y."/>
            <person name="Jogler C."/>
        </authorList>
    </citation>
    <scope>NUCLEOTIDE SEQUENCE [LARGE SCALE GENOMIC DNA]</scope>
    <source>
        <strain evidence="7 8">Mal52</strain>
    </source>
</reference>
<feature type="transmembrane region" description="Helical" evidence="6">
    <location>
        <begin position="175"/>
        <end position="198"/>
    </location>
</feature>
<dbReference type="GO" id="GO:0016787">
    <property type="term" value="F:hydrolase activity"/>
    <property type="evidence" value="ECO:0007669"/>
    <property type="project" value="TreeGrafter"/>
</dbReference>
<evidence type="ECO:0000256" key="6">
    <source>
        <dbReference type="SAM" id="Phobius"/>
    </source>
</evidence>
<comment type="similarity">
    <text evidence="2">Belongs to the TMEM86 family.</text>
</comment>
<feature type="transmembrane region" description="Helical" evidence="6">
    <location>
        <begin position="112"/>
        <end position="131"/>
    </location>
</feature>
<feature type="transmembrane region" description="Helical" evidence="6">
    <location>
        <begin position="143"/>
        <end position="163"/>
    </location>
</feature>
<keyword evidence="5 6" id="KW-0472">Membrane</keyword>
<feature type="transmembrane region" description="Helical" evidence="6">
    <location>
        <begin position="81"/>
        <end position="100"/>
    </location>
</feature>
<evidence type="ECO:0000313" key="8">
    <source>
        <dbReference type="Proteomes" id="UP000319383"/>
    </source>
</evidence>
<feature type="transmembrane region" description="Helical" evidence="6">
    <location>
        <begin position="205"/>
        <end position="225"/>
    </location>
</feature>
<keyword evidence="3 6" id="KW-0812">Transmembrane</keyword>
<dbReference type="PANTHER" id="PTHR31885">
    <property type="entry name" value="GH04784P"/>
    <property type="match status" value="1"/>
</dbReference>
<keyword evidence="8" id="KW-1185">Reference proteome</keyword>
<evidence type="ECO:0000256" key="5">
    <source>
        <dbReference type="ARBA" id="ARBA00023136"/>
    </source>
</evidence>
<evidence type="ECO:0000256" key="3">
    <source>
        <dbReference type="ARBA" id="ARBA00022692"/>
    </source>
</evidence>
<accession>A0A517ZJS3</accession>
<protein>
    <submittedName>
        <fullName evidence="7">YhhN-like protein</fullName>
    </submittedName>
</protein>
<sequence length="263" mass="28362">MVADIPEPTHSAHRKVGDGGPFVVWLVWGALLCGGLLAGNLPLDDASGWSEWGRLGSSVLLVVAAWLFFLRGRATAASRYLLLIAIGMTLGALGDFFMAGRLQTLIKLPNPALGGIAAFGLGHAAYIAACLDAHKRAGLKSRAARWEALLIWQLIGLVGWYFIVYPTEVDRLQLLRWPALVYTLLLACTAGMAMSLAVQDRRFSLLTIGAALFLLSDLILAWGMFHGSFPYSREAVWIPYGGGQMLIVYATTTARAALCGTKQ</sequence>
<dbReference type="AlphaFoldDB" id="A0A517ZJS3"/>
<evidence type="ECO:0000256" key="1">
    <source>
        <dbReference type="ARBA" id="ARBA00004141"/>
    </source>
</evidence>
<keyword evidence="4 6" id="KW-1133">Transmembrane helix</keyword>
<dbReference type="EMBL" id="CP036276">
    <property type="protein sequence ID" value="QDU42735.1"/>
    <property type="molecule type" value="Genomic_DNA"/>
</dbReference>
<dbReference type="GO" id="GO:0016020">
    <property type="term" value="C:membrane"/>
    <property type="evidence" value="ECO:0007669"/>
    <property type="project" value="UniProtKB-SubCell"/>
</dbReference>